<keyword evidence="7" id="KW-0234">DNA repair</keyword>
<evidence type="ECO:0000313" key="10">
    <source>
        <dbReference type="EMBL" id="RRQ22686.1"/>
    </source>
</evidence>
<comment type="caution">
    <text evidence="10">The sequence shown here is derived from an EMBL/GenBank/DDBJ whole genome shotgun (WGS) entry which is preliminary data.</text>
</comment>
<dbReference type="InterPro" id="IPR014048">
    <property type="entry name" value="MethylDNA_cys_MeTrfase_DNA-bd"/>
</dbReference>
<evidence type="ECO:0000259" key="9">
    <source>
        <dbReference type="Pfam" id="PF01035"/>
    </source>
</evidence>
<dbReference type="OrthoDB" id="9802228at2"/>
<evidence type="ECO:0000256" key="7">
    <source>
        <dbReference type="ARBA" id="ARBA00023204"/>
    </source>
</evidence>
<dbReference type="InterPro" id="IPR001497">
    <property type="entry name" value="MethylDNA_cys_MeTrfase_AS"/>
</dbReference>
<dbReference type="Gene3D" id="1.10.10.10">
    <property type="entry name" value="Winged helix-like DNA-binding domain superfamily/Winged helix DNA-binding domain"/>
    <property type="match status" value="1"/>
</dbReference>
<evidence type="ECO:0000256" key="3">
    <source>
        <dbReference type="ARBA" id="ARBA00011918"/>
    </source>
</evidence>
<dbReference type="PANTHER" id="PTHR10815">
    <property type="entry name" value="METHYLATED-DNA--PROTEIN-CYSTEINE METHYLTRANSFERASE"/>
    <property type="match status" value="1"/>
</dbReference>
<name>A0A426QLY9_9GAMM</name>
<protein>
    <recommendedName>
        <fullName evidence="3">methylated-DNA--[protein]-cysteine S-methyltransferase</fullName>
        <ecNumber evidence="3">2.1.1.63</ecNumber>
    </recommendedName>
</protein>
<evidence type="ECO:0000256" key="4">
    <source>
        <dbReference type="ARBA" id="ARBA00022603"/>
    </source>
</evidence>
<dbReference type="Pfam" id="PF01035">
    <property type="entry name" value="DNA_binding_1"/>
    <property type="match status" value="1"/>
</dbReference>
<evidence type="ECO:0000256" key="1">
    <source>
        <dbReference type="ARBA" id="ARBA00001286"/>
    </source>
</evidence>
<dbReference type="PANTHER" id="PTHR10815:SF13">
    <property type="entry name" value="METHYLATED-DNA--PROTEIN-CYSTEINE METHYLTRANSFERASE"/>
    <property type="match status" value="1"/>
</dbReference>
<sequence length="168" mass="17478">MPDHDSLLYAAVCRSPVGCLGIRLDARGRPCAIDSLPDTTAAAPPRPGAAADVLHALEAYFSDPAAALPVLDLAPAGTVFQQRVWRALQAIPCGAVLTYGELAAELGSAPRAVGQACRRNPVPVLVPCHRVVARSGIGGYAGATAGPRLAMKQWLLAHEGRQAERRSG</sequence>
<keyword evidence="5 10" id="KW-0808">Transferase</keyword>
<keyword evidence="4 10" id="KW-0489">Methyltransferase</keyword>
<comment type="catalytic activity">
    <reaction evidence="1">
        <text>a 4-O-methyl-thymidine in DNA + L-cysteinyl-[protein] = a thymidine in DNA + S-methyl-L-cysteinyl-[protein]</text>
        <dbReference type="Rhea" id="RHEA:53428"/>
        <dbReference type="Rhea" id="RHEA-COMP:10131"/>
        <dbReference type="Rhea" id="RHEA-COMP:10132"/>
        <dbReference type="Rhea" id="RHEA-COMP:13555"/>
        <dbReference type="Rhea" id="RHEA-COMP:13556"/>
        <dbReference type="ChEBI" id="CHEBI:29950"/>
        <dbReference type="ChEBI" id="CHEBI:82612"/>
        <dbReference type="ChEBI" id="CHEBI:137386"/>
        <dbReference type="ChEBI" id="CHEBI:137387"/>
        <dbReference type="EC" id="2.1.1.63"/>
    </reaction>
</comment>
<evidence type="ECO:0000256" key="6">
    <source>
        <dbReference type="ARBA" id="ARBA00022763"/>
    </source>
</evidence>
<dbReference type="EMBL" id="QZMU01000001">
    <property type="protein sequence ID" value="RRQ22686.1"/>
    <property type="molecule type" value="Genomic_DNA"/>
</dbReference>
<dbReference type="EC" id="2.1.1.63" evidence="3"/>
<organism evidence="10 11">
    <name type="scientific">Thiohalobacter thiocyanaticus</name>
    <dbReference type="NCBI Taxonomy" id="585455"/>
    <lineage>
        <taxon>Bacteria</taxon>
        <taxon>Pseudomonadati</taxon>
        <taxon>Pseudomonadota</taxon>
        <taxon>Gammaproteobacteria</taxon>
        <taxon>Thiohalobacterales</taxon>
        <taxon>Thiohalobacteraceae</taxon>
        <taxon>Thiohalobacter</taxon>
    </lineage>
</organism>
<dbReference type="InterPro" id="IPR036631">
    <property type="entry name" value="MGMT_N_sf"/>
</dbReference>
<dbReference type="SUPFAM" id="SSF53155">
    <property type="entry name" value="Methylated DNA-protein cysteine methyltransferase domain"/>
    <property type="match status" value="1"/>
</dbReference>
<evidence type="ECO:0000256" key="2">
    <source>
        <dbReference type="ARBA" id="ARBA00008711"/>
    </source>
</evidence>
<keyword evidence="11" id="KW-1185">Reference proteome</keyword>
<dbReference type="FunFam" id="1.10.10.10:FF:000214">
    <property type="entry name" value="Methylated-DNA--protein-cysteine methyltransferase"/>
    <property type="match status" value="1"/>
</dbReference>
<proteinExistence type="inferred from homology"/>
<dbReference type="RefSeq" id="WP_125182026.1">
    <property type="nucleotide sequence ID" value="NZ_QZMU01000001.1"/>
</dbReference>
<dbReference type="GO" id="GO:0006281">
    <property type="term" value="P:DNA repair"/>
    <property type="evidence" value="ECO:0007669"/>
    <property type="project" value="UniProtKB-KW"/>
</dbReference>
<dbReference type="AlphaFoldDB" id="A0A426QLY9"/>
<dbReference type="GO" id="GO:0032259">
    <property type="term" value="P:methylation"/>
    <property type="evidence" value="ECO:0007669"/>
    <property type="project" value="UniProtKB-KW"/>
</dbReference>
<evidence type="ECO:0000256" key="8">
    <source>
        <dbReference type="ARBA" id="ARBA00049348"/>
    </source>
</evidence>
<dbReference type="SUPFAM" id="SSF46767">
    <property type="entry name" value="Methylated DNA-protein cysteine methyltransferase, C-terminal domain"/>
    <property type="match status" value="1"/>
</dbReference>
<comment type="catalytic activity">
    <reaction evidence="8">
        <text>a 6-O-methyl-2'-deoxyguanosine in DNA + L-cysteinyl-[protein] = S-methyl-L-cysteinyl-[protein] + a 2'-deoxyguanosine in DNA</text>
        <dbReference type="Rhea" id="RHEA:24000"/>
        <dbReference type="Rhea" id="RHEA-COMP:10131"/>
        <dbReference type="Rhea" id="RHEA-COMP:10132"/>
        <dbReference type="Rhea" id="RHEA-COMP:11367"/>
        <dbReference type="Rhea" id="RHEA-COMP:11368"/>
        <dbReference type="ChEBI" id="CHEBI:29950"/>
        <dbReference type="ChEBI" id="CHEBI:82612"/>
        <dbReference type="ChEBI" id="CHEBI:85445"/>
        <dbReference type="ChEBI" id="CHEBI:85448"/>
        <dbReference type="EC" id="2.1.1.63"/>
    </reaction>
</comment>
<accession>A0A426QLY9</accession>
<gene>
    <name evidence="10" type="ORF">D6C00_12615</name>
</gene>
<dbReference type="GO" id="GO:0003908">
    <property type="term" value="F:methylated-DNA-[protein]-cysteine S-methyltransferase activity"/>
    <property type="evidence" value="ECO:0007669"/>
    <property type="project" value="UniProtKB-EC"/>
</dbReference>
<dbReference type="NCBIfam" id="TIGR00589">
    <property type="entry name" value="ogt"/>
    <property type="match status" value="1"/>
</dbReference>
<comment type="similarity">
    <text evidence="2">Belongs to the MGMT family.</text>
</comment>
<reference evidence="10 11" key="1">
    <citation type="journal article" date="2010" name="Int. J. Syst. Evol. Microbiol.">
        <title>Thiohalobacter thiocyanaticus gen. nov., sp. nov., a moderately halophilic, sulfur-oxidizing gammaproteobacterium from hypersaline lakes, that utilizes thiocyanate.</title>
        <authorList>
            <person name="Sorokin D.Y."/>
            <person name="Kovaleva O.L."/>
            <person name="Tourova T.P."/>
            <person name="Muyzer G."/>
        </authorList>
    </citation>
    <scope>NUCLEOTIDE SEQUENCE [LARGE SCALE GENOMIC DNA]</scope>
    <source>
        <strain evidence="10 11">Hrh1</strain>
    </source>
</reference>
<dbReference type="PROSITE" id="PS00374">
    <property type="entry name" value="MGMT"/>
    <property type="match status" value="1"/>
</dbReference>
<dbReference type="InterPro" id="IPR036217">
    <property type="entry name" value="MethylDNA_cys_MeTrfase_DNAb"/>
</dbReference>
<evidence type="ECO:0000313" key="11">
    <source>
        <dbReference type="Proteomes" id="UP000287798"/>
    </source>
</evidence>
<dbReference type="InterPro" id="IPR036388">
    <property type="entry name" value="WH-like_DNA-bd_sf"/>
</dbReference>
<feature type="domain" description="Methylated-DNA-[protein]-cysteine S-methyltransferase DNA binding" evidence="9">
    <location>
        <begin position="80"/>
        <end position="160"/>
    </location>
</feature>
<keyword evidence="6" id="KW-0227">DNA damage</keyword>
<evidence type="ECO:0000256" key="5">
    <source>
        <dbReference type="ARBA" id="ARBA00022679"/>
    </source>
</evidence>
<dbReference type="Proteomes" id="UP000287798">
    <property type="component" value="Unassembled WGS sequence"/>
</dbReference>
<dbReference type="CDD" id="cd06445">
    <property type="entry name" value="ATase"/>
    <property type="match status" value="1"/>
</dbReference>